<dbReference type="Proteomes" id="UP000271631">
    <property type="component" value="Unassembled WGS sequence"/>
</dbReference>
<dbReference type="AlphaFoldDB" id="A0A0N0G3M5"/>
<gene>
    <name evidence="1" type="ORF">ALP13_102436</name>
</gene>
<accession>A0A0N0G3M5</accession>
<comment type="caution">
    <text evidence="1">The sequence shown here is derived from an EMBL/GenBank/DDBJ whole genome shotgun (WGS) entry which is preliminary data.</text>
</comment>
<proteinExistence type="predicted"/>
<evidence type="ECO:0000313" key="1">
    <source>
        <dbReference type="EMBL" id="RMV28391.1"/>
    </source>
</evidence>
<evidence type="ECO:0000313" key="2">
    <source>
        <dbReference type="Proteomes" id="UP000271631"/>
    </source>
</evidence>
<organism evidence="1 2">
    <name type="scientific">Pseudomonas syringae pv. maculicola</name>
    <dbReference type="NCBI Taxonomy" id="59511"/>
    <lineage>
        <taxon>Bacteria</taxon>
        <taxon>Pseudomonadati</taxon>
        <taxon>Pseudomonadota</taxon>
        <taxon>Gammaproteobacteria</taxon>
        <taxon>Pseudomonadales</taxon>
        <taxon>Pseudomonadaceae</taxon>
        <taxon>Pseudomonas</taxon>
    </lineage>
</organism>
<dbReference type="EMBL" id="RBUQ01000345">
    <property type="protein sequence ID" value="RMV28391.1"/>
    <property type="molecule type" value="Genomic_DNA"/>
</dbReference>
<name>A0A0N0G3M5_PSEYM</name>
<reference evidence="1 2" key="1">
    <citation type="submission" date="2018-08" db="EMBL/GenBank/DDBJ databases">
        <title>Recombination of ecologically and evolutionarily significant loci maintains genetic cohesion in the Pseudomonas syringae species complex.</title>
        <authorList>
            <person name="Dillon M."/>
            <person name="Thakur S."/>
            <person name="Almeida R.N.D."/>
            <person name="Weir B.S."/>
            <person name="Guttman D.S."/>
        </authorList>
    </citation>
    <scope>NUCLEOTIDE SEQUENCE [LARGE SCALE GENOMIC DNA]</scope>
    <source>
        <strain evidence="1 2">ICMP 11281</strain>
    </source>
</reference>
<protein>
    <submittedName>
        <fullName evidence="1">Uncharacterized protein</fullName>
    </submittedName>
</protein>
<sequence length="38" mass="4658">MPYRIEIDLHEWFCSFLSSRRGKTLREFARLSDQGHFK</sequence>